<evidence type="ECO:0000256" key="1">
    <source>
        <dbReference type="ARBA" id="ARBA00005091"/>
    </source>
</evidence>
<dbReference type="GO" id="GO:0005737">
    <property type="term" value="C:cytoplasm"/>
    <property type="evidence" value="ECO:0007669"/>
    <property type="project" value="UniProtKB-SubCell"/>
</dbReference>
<evidence type="ECO:0000256" key="10">
    <source>
        <dbReference type="HAMAP-Rule" id="MF_00278"/>
    </source>
</evidence>
<dbReference type="PANTHER" id="PTHR42701:SF2">
    <property type="entry name" value="IMIDAZOLE GLYCEROL PHOSPHATE SYNTHASE SUBUNIT HISH 1"/>
    <property type="match status" value="1"/>
</dbReference>
<evidence type="ECO:0000313" key="14">
    <source>
        <dbReference type="Proteomes" id="UP000005089"/>
    </source>
</evidence>
<dbReference type="STRING" id="847.BRW83_0192"/>
<dbReference type="InterPro" id="IPR017926">
    <property type="entry name" value="GATASE"/>
</dbReference>
<dbReference type="OrthoDB" id="9807137at2"/>
<accession>C3XCD5</accession>
<feature type="active site" evidence="10 11">
    <location>
        <position position="194"/>
    </location>
</feature>
<dbReference type="eggNOG" id="COG0118">
    <property type="taxonomic scope" value="Bacteria"/>
</dbReference>
<dbReference type="EC" id="3.5.1.2" evidence="10"/>
<protein>
    <recommendedName>
        <fullName evidence="10">Imidazole glycerol phosphate synthase subunit HisH</fullName>
        <ecNumber evidence="10">4.3.2.10</ecNumber>
    </recommendedName>
    <alternativeName>
        <fullName evidence="10">IGP synthase glutaminase subunit</fullName>
        <ecNumber evidence="10">3.5.1.2</ecNumber>
    </alternativeName>
    <alternativeName>
        <fullName evidence="10">IGP synthase subunit HisH</fullName>
    </alternativeName>
    <alternativeName>
        <fullName evidence="10">ImGP synthase subunit HisH</fullName>
        <shortName evidence="10">IGPS subunit HisH</shortName>
    </alternativeName>
</protein>
<gene>
    <name evidence="10 13" type="primary">hisH</name>
    <name evidence="13" type="ORF">OFBG_01889</name>
</gene>
<dbReference type="GeneID" id="77134101"/>
<dbReference type="CDD" id="cd01748">
    <property type="entry name" value="GATase1_IGP_Synthase"/>
    <property type="match status" value="1"/>
</dbReference>
<keyword evidence="3 10" id="KW-0028">Amino-acid biosynthesis</keyword>
<keyword evidence="5 10" id="KW-0315">Glutamine amidotransferase</keyword>
<dbReference type="PROSITE" id="PS51273">
    <property type="entry name" value="GATASE_TYPE_1"/>
    <property type="match status" value="1"/>
</dbReference>
<evidence type="ECO:0000256" key="2">
    <source>
        <dbReference type="ARBA" id="ARBA00022490"/>
    </source>
</evidence>
<dbReference type="InterPro" id="IPR010139">
    <property type="entry name" value="Imidazole-glycPsynth_HisH"/>
</dbReference>
<comment type="subunit">
    <text evidence="10">Heterodimer of HisH and HisF.</text>
</comment>
<dbReference type="Proteomes" id="UP000005089">
    <property type="component" value="Unassembled WGS sequence"/>
</dbReference>
<evidence type="ECO:0000256" key="5">
    <source>
        <dbReference type="ARBA" id="ARBA00022962"/>
    </source>
</evidence>
<dbReference type="EC" id="4.3.2.10" evidence="10"/>
<dbReference type="GO" id="GO:0000107">
    <property type="term" value="F:imidazoleglycerol-phosphate synthase activity"/>
    <property type="evidence" value="ECO:0007669"/>
    <property type="project" value="UniProtKB-UniRule"/>
</dbReference>
<keyword evidence="2 10" id="KW-0963">Cytoplasm</keyword>
<feature type="active site" evidence="10 11">
    <location>
        <position position="192"/>
    </location>
</feature>
<dbReference type="GO" id="GO:0000105">
    <property type="term" value="P:L-histidine biosynthetic process"/>
    <property type="evidence" value="ECO:0007669"/>
    <property type="project" value="UniProtKB-UniRule"/>
</dbReference>
<sequence>MKKIVVVDYGMGNLRSVAQALRAVAPEAEVLISGEIADLKQAERIVLPGQGAMPDCMKSLEESGLKDALMESARSKPIFGVCVGEQMLFDWSEEGDTKGLGLLPGKVIRFQLDSQRQEDGSRYKVPQMGWNQVRQNQPHPLWNGIADKSFFYFVHSFYAVPEHARHMVGETEYGTPFCSAIACDNIFATQFHPEKSADVGLQLYKNFIHWNP</sequence>
<dbReference type="HOGENOM" id="CLU_071837_2_0_4"/>
<evidence type="ECO:0000256" key="3">
    <source>
        <dbReference type="ARBA" id="ARBA00022605"/>
    </source>
</evidence>
<dbReference type="AlphaFoldDB" id="C3XCD5"/>
<reference evidence="13 14" key="1">
    <citation type="submission" date="2009-02" db="EMBL/GenBank/DDBJ databases">
        <title>The Genome Sequence of Oxalobacter formigenes OXCC13.</title>
        <authorList>
            <consortium name="The Broad Institute Genome Sequencing Platform"/>
            <person name="Ward D."/>
            <person name="Young S.K."/>
            <person name="Kodira C.D."/>
            <person name="Zeng Q."/>
            <person name="Koehrsen M."/>
            <person name="Alvarado L."/>
            <person name="Berlin A."/>
            <person name="Borenstein D."/>
            <person name="Chen Z."/>
            <person name="Engels R."/>
            <person name="Freedman E."/>
            <person name="Gellesch M."/>
            <person name="Goldberg J."/>
            <person name="Griggs A."/>
            <person name="Gujja S."/>
            <person name="Heiman D."/>
            <person name="Hepburn T."/>
            <person name="Howarth C."/>
            <person name="Jen D."/>
            <person name="Larson L."/>
            <person name="Lewis B."/>
            <person name="Mehta T."/>
            <person name="Park D."/>
            <person name="Pearson M."/>
            <person name="Roberts A."/>
            <person name="Saif S."/>
            <person name="Shea T."/>
            <person name="Shenoy N."/>
            <person name="Sisk P."/>
            <person name="Stolte C."/>
            <person name="Sykes S."/>
            <person name="Walk T."/>
            <person name="White J."/>
            <person name="Yandava C."/>
            <person name="Allison M.J."/>
            <person name="Lander E."/>
            <person name="Nusbaum C."/>
            <person name="Galagan J."/>
            <person name="Birren B."/>
        </authorList>
    </citation>
    <scope>NUCLEOTIDE SEQUENCE [LARGE SCALE GENOMIC DNA]</scope>
    <source>
        <strain evidence="13 14">OXCC13</strain>
    </source>
</reference>
<dbReference type="RefSeq" id="WP_005882381.1">
    <property type="nucleotide sequence ID" value="NZ_CP019430.1"/>
</dbReference>
<comment type="pathway">
    <text evidence="1 10">Amino-acid biosynthesis; L-histidine biosynthesis; L-histidine from 5-phospho-alpha-D-ribose 1-diphosphate: step 5/9.</text>
</comment>
<evidence type="ECO:0000259" key="12">
    <source>
        <dbReference type="Pfam" id="PF00117"/>
    </source>
</evidence>
<proteinExistence type="inferred from homology"/>
<keyword evidence="6 10" id="KW-0368">Histidine biosynthesis</keyword>
<feature type="active site" description="Nucleophile" evidence="10 11">
    <location>
        <position position="82"/>
    </location>
</feature>
<dbReference type="UniPathway" id="UPA00031">
    <property type="reaction ID" value="UER00010"/>
</dbReference>
<evidence type="ECO:0000256" key="4">
    <source>
        <dbReference type="ARBA" id="ARBA00022801"/>
    </source>
</evidence>
<dbReference type="PANTHER" id="PTHR42701">
    <property type="entry name" value="IMIDAZOLE GLYCEROL PHOSPHATE SYNTHASE SUBUNIT HISH"/>
    <property type="match status" value="1"/>
</dbReference>
<comment type="catalytic activity">
    <reaction evidence="8 10">
        <text>5-[(5-phospho-1-deoxy-D-ribulos-1-ylimino)methylamino]-1-(5-phospho-beta-D-ribosyl)imidazole-4-carboxamide + L-glutamine = D-erythro-1-(imidazol-4-yl)glycerol 3-phosphate + 5-amino-1-(5-phospho-beta-D-ribosyl)imidazole-4-carboxamide + L-glutamate + H(+)</text>
        <dbReference type="Rhea" id="RHEA:24793"/>
        <dbReference type="ChEBI" id="CHEBI:15378"/>
        <dbReference type="ChEBI" id="CHEBI:29985"/>
        <dbReference type="ChEBI" id="CHEBI:58278"/>
        <dbReference type="ChEBI" id="CHEBI:58359"/>
        <dbReference type="ChEBI" id="CHEBI:58475"/>
        <dbReference type="ChEBI" id="CHEBI:58525"/>
        <dbReference type="EC" id="4.3.2.10"/>
    </reaction>
</comment>
<evidence type="ECO:0000256" key="6">
    <source>
        <dbReference type="ARBA" id="ARBA00023102"/>
    </source>
</evidence>
<dbReference type="NCBIfam" id="TIGR01855">
    <property type="entry name" value="IMP_synth_hisH"/>
    <property type="match status" value="1"/>
</dbReference>
<keyword evidence="13" id="KW-0328">Glycosyltransferase</keyword>
<evidence type="ECO:0000256" key="7">
    <source>
        <dbReference type="ARBA" id="ARBA00023239"/>
    </source>
</evidence>
<dbReference type="GO" id="GO:0004359">
    <property type="term" value="F:glutaminase activity"/>
    <property type="evidence" value="ECO:0007669"/>
    <property type="project" value="UniProtKB-EC"/>
</dbReference>
<dbReference type="SUPFAM" id="SSF52317">
    <property type="entry name" value="Class I glutamine amidotransferase-like"/>
    <property type="match status" value="1"/>
</dbReference>
<dbReference type="Pfam" id="PF00117">
    <property type="entry name" value="GATase"/>
    <property type="match status" value="1"/>
</dbReference>
<dbReference type="InterPro" id="IPR029062">
    <property type="entry name" value="Class_I_gatase-like"/>
</dbReference>
<dbReference type="GO" id="GO:0016829">
    <property type="term" value="F:lyase activity"/>
    <property type="evidence" value="ECO:0007669"/>
    <property type="project" value="UniProtKB-KW"/>
</dbReference>
<evidence type="ECO:0000256" key="8">
    <source>
        <dbReference type="ARBA" id="ARBA00047838"/>
    </source>
</evidence>
<keyword evidence="14" id="KW-1185">Reference proteome</keyword>
<evidence type="ECO:0000256" key="9">
    <source>
        <dbReference type="ARBA" id="ARBA00049534"/>
    </source>
</evidence>
<feature type="domain" description="Glutamine amidotransferase" evidence="12">
    <location>
        <begin position="5"/>
        <end position="207"/>
    </location>
</feature>
<evidence type="ECO:0000256" key="11">
    <source>
        <dbReference type="PIRSR" id="PIRSR000495-1"/>
    </source>
</evidence>
<keyword evidence="7 10" id="KW-0456">Lyase</keyword>
<name>C3XCD5_OXAFO</name>
<comment type="subcellular location">
    <subcellularLocation>
        <location evidence="10">Cytoplasm</location>
    </subcellularLocation>
</comment>
<dbReference type="Gene3D" id="3.40.50.880">
    <property type="match status" value="1"/>
</dbReference>
<dbReference type="EMBL" id="GG658170">
    <property type="protein sequence ID" value="EEO30861.1"/>
    <property type="molecule type" value="Genomic_DNA"/>
</dbReference>
<evidence type="ECO:0000313" key="13">
    <source>
        <dbReference type="EMBL" id="EEO30861.1"/>
    </source>
</evidence>
<organism evidence="13 14">
    <name type="scientific">Oxalobacter formigenes OXCC13</name>
    <dbReference type="NCBI Taxonomy" id="556269"/>
    <lineage>
        <taxon>Bacteria</taxon>
        <taxon>Pseudomonadati</taxon>
        <taxon>Pseudomonadota</taxon>
        <taxon>Betaproteobacteria</taxon>
        <taxon>Burkholderiales</taxon>
        <taxon>Oxalobacteraceae</taxon>
        <taxon>Oxalobacter</taxon>
    </lineage>
</organism>
<comment type="catalytic activity">
    <reaction evidence="9 10">
        <text>L-glutamine + H2O = L-glutamate + NH4(+)</text>
        <dbReference type="Rhea" id="RHEA:15889"/>
        <dbReference type="ChEBI" id="CHEBI:15377"/>
        <dbReference type="ChEBI" id="CHEBI:28938"/>
        <dbReference type="ChEBI" id="CHEBI:29985"/>
        <dbReference type="ChEBI" id="CHEBI:58359"/>
        <dbReference type="EC" id="3.5.1.2"/>
    </reaction>
</comment>
<dbReference type="PIRSF" id="PIRSF000495">
    <property type="entry name" value="Amidotransf_hisH"/>
    <property type="match status" value="1"/>
</dbReference>
<keyword evidence="13" id="KW-0808">Transferase</keyword>
<keyword evidence="4 10" id="KW-0378">Hydrolase</keyword>
<comment type="function">
    <text evidence="10">IGPS catalyzes the conversion of PRFAR and glutamine to IGP, AICAR and glutamate. The HisH subunit catalyzes the hydrolysis of glutamine to glutamate and ammonia as part of the synthesis of IGP and AICAR. The resulting ammonia molecule is channeled to the active site of HisF.</text>
</comment>
<dbReference type="HAMAP" id="MF_00278">
    <property type="entry name" value="HisH"/>
    <property type="match status" value="1"/>
</dbReference>